<feature type="compositionally biased region" description="Basic and acidic residues" evidence="1">
    <location>
        <begin position="799"/>
        <end position="815"/>
    </location>
</feature>
<name>A0A834XUC1_APHGI</name>
<feature type="compositionally biased region" description="Basic and acidic residues" evidence="1">
    <location>
        <begin position="1"/>
        <end position="17"/>
    </location>
</feature>
<feature type="region of interest" description="Disordered" evidence="1">
    <location>
        <begin position="260"/>
        <end position="309"/>
    </location>
</feature>
<feature type="region of interest" description="Disordered" evidence="1">
    <location>
        <begin position="336"/>
        <end position="357"/>
    </location>
</feature>
<keyword evidence="3" id="KW-1185">Reference proteome</keyword>
<feature type="region of interest" description="Disordered" evidence="1">
    <location>
        <begin position="172"/>
        <end position="241"/>
    </location>
</feature>
<feature type="compositionally biased region" description="Basic and acidic residues" evidence="1">
    <location>
        <begin position="181"/>
        <end position="193"/>
    </location>
</feature>
<proteinExistence type="predicted"/>
<gene>
    <name evidence="2" type="ORF">HCN44_005687</name>
</gene>
<dbReference type="Proteomes" id="UP000639338">
    <property type="component" value="Unassembled WGS sequence"/>
</dbReference>
<dbReference type="EMBL" id="JACMRX010000003">
    <property type="protein sequence ID" value="KAF7992906.1"/>
    <property type="molecule type" value="Genomic_DNA"/>
</dbReference>
<protein>
    <submittedName>
        <fullName evidence="2">Uncharacterized protein</fullName>
    </submittedName>
</protein>
<feature type="compositionally biased region" description="Basic and acidic residues" evidence="1">
    <location>
        <begin position="103"/>
        <end position="142"/>
    </location>
</feature>
<feature type="compositionally biased region" description="Basic and acidic residues" evidence="1">
    <location>
        <begin position="473"/>
        <end position="482"/>
    </location>
</feature>
<feature type="region of interest" description="Disordered" evidence="1">
    <location>
        <begin position="840"/>
        <end position="879"/>
    </location>
</feature>
<feature type="compositionally biased region" description="Basic residues" evidence="1">
    <location>
        <begin position="75"/>
        <end position="93"/>
    </location>
</feature>
<evidence type="ECO:0000313" key="2">
    <source>
        <dbReference type="EMBL" id="KAF7992906.1"/>
    </source>
</evidence>
<feature type="compositionally biased region" description="Polar residues" evidence="1">
    <location>
        <begin position="842"/>
        <end position="852"/>
    </location>
</feature>
<feature type="compositionally biased region" description="Basic and acidic residues" evidence="1">
    <location>
        <begin position="226"/>
        <end position="241"/>
    </location>
</feature>
<evidence type="ECO:0000313" key="3">
    <source>
        <dbReference type="Proteomes" id="UP000639338"/>
    </source>
</evidence>
<reference evidence="2 3" key="1">
    <citation type="submission" date="2020-08" db="EMBL/GenBank/DDBJ databases">
        <title>Aphidius gifuensis genome sequencing and assembly.</title>
        <authorList>
            <person name="Du Z."/>
        </authorList>
    </citation>
    <scope>NUCLEOTIDE SEQUENCE [LARGE SCALE GENOMIC DNA]</scope>
    <source>
        <strain evidence="2">YNYX2018</strain>
        <tissue evidence="2">Adults</tissue>
    </source>
</reference>
<accession>A0A834XUC1</accession>
<dbReference type="OrthoDB" id="7690017at2759"/>
<feature type="compositionally biased region" description="Basic residues" evidence="1">
    <location>
        <begin position="202"/>
        <end position="212"/>
    </location>
</feature>
<feature type="region of interest" description="Disordered" evidence="1">
    <location>
        <begin position="729"/>
        <end position="822"/>
    </location>
</feature>
<feature type="compositionally biased region" description="Basic residues" evidence="1">
    <location>
        <begin position="260"/>
        <end position="279"/>
    </location>
</feature>
<organism evidence="2 3">
    <name type="scientific">Aphidius gifuensis</name>
    <name type="common">Parasitoid wasp</name>
    <dbReference type="NCBI Taxonomy" id="684658"/>
    <lineage>
        <taxon>Eukaryota</taxon>
        <taxon>Metazoa</taxon>
        <taxon>Ecdysozoa</taxon>
        <taxon>Arthropoda</taxon>
        <taxon>Hexapoda</taxon>
        <taxon>Insecta</taxon>
        <taxon>Pterygota</taxon>
        <taxon>Neoptera</taxon>
        <taxon>Endopterygota</taxon>
        <taxon>Hymenoptera</taxon>
        <taxon>Apocrita</taxon>
        <taxon>Ichneumonoidea</taxon>
        <taxon>Braconidae</taxon>
        <taxon>Aphidiinae</taxon>
        <taxon>Aphidius</taxon>
    </lineage>
</organism>
<evidence type="ECO:0000256" key="1">
    <source>
        <dbReference type="SAM" id="MobiDB-lite"/>
    </source>
</evidence>
<dbReference type="AlphaFoldDB" id="A0A834XUC1"/>
<feature type="compositionally biased region" description="Acidic residues" evidence="1">
    <location>
        <begin position="42"/>
        <end position="69"/>
    </location>
</feature>
<feature type="compositionally biased region" description="Basic and acidic residues" evidence="1">
    <location>
        <begin position="745"/>
        <end position="759"/>
    </location>
</feature>
<comment type="caution">
    <text evidence="2">The sequence shown here is derived from an EMBL/GenBank/DDBJ whole genome shotgun (WGS) entry which is preliminary data.</text>
</comment>
<feature type="region of interest" description="Disordered" evidence="1">
    <location>
        <begin position="1"/>
        <end position="142"/>
    </location>
</feature>
<feature type="region of interest" description="Disordered" evidence="1">
    <location>
        <begin position="459"/>
        <end position="482"/>
    </location>
</feature>
<sequence>MNKKEGRFRNDGTDRSRKGSKNIKNTNEDVQRAIEGLKGIPDDELQEFLDDEELQGLDVVDAWEGDEEQVEQRGNRGRHQRRNSGNRNRRGGRRGGFGNRNQGLRDKHEDKKREDARRDPSKSSKDIERDKMRARRDNETKILAEKEKAIKNLLDSDTVVPPGTEVEAIETFDKQIQNNRNNREHNRSSDRHRNQNSSPFFRRSRGSPRGRGRNTFFNTPERRRRTSWDRKSSLDRRERRISPDRQFRRRIDEREFRLNRRSRSSIRSRSRDRSRRRWSRSPIRGSGHGDSRRRSISKSPERRRKRSPFLHEIARQLNNDALLSGNINNQGFNQQIQPLNIQPPPPQNHHGNLQLPPHHYGHPEPMVGPYSVPFEPQPPVQPVMNFEQIHRPIHQHMDYNPPPPQQQQPPIQAPPQHVLFNQMPQMVNDNHVYQAPVLLPTPNIPQPVPAPMQTDQFIQHSSTHELPQPSPDSNRRISDEHRYRDDFNNEKKMRRDRGVRHNRLVTPEPPIISEKKLYEKTSLSSLLEASVLAKGFKPEIIKNCEQALRELPDEDHRLRMKGRFFYDSKSEDEEIPKQPEYLSNSILLNKNKTHSLWLTNDKKIDSLKNTIETHQKYCQTEIEYNDISVQTSIEMIDFCVQVCPGDLRLSPLREDKRPIMDRLDWNVREHNDYVREVDDLRWSLSSNPKRSYKRTLSPDDDIVRQNITDISQHNFIDINRHNIDNNNFNQDLERPIRDGLSPSPHDYRPHSPLHNRNDTFDDSPYRSNYNQHNNDRYSPNFRRNIDNYDDNISQHSRNRSPDIIEERNDHHRHGDDDDDDDVQVLDDDIFTRESNWRERGSSKTFGSLTNLSHKSRPSRGKFTSGRSFRARGNSYRGRY</sequence>